<evidence type="ECO:0000313" key="8">
    <source>
        <dbReference type="EMBL" id="KAF2597303.1"/>
    </source>
</evidence>
<feature type="compositionally biased region" description="Acidic residues" evidence="5">
    <location>
        <begin position="510"/>
        <end position="534"/>
    </location>
</feature>
<feature type="compositionally biased region" description="Basic and acidic residues" evidence="5">
    <location>
        <begin position="470"/>
        <end position="495"/>
    </location>
</feature>
<dbReference type="GO" id="GO:0001002">
    <property type="term" value="F:RNA polymerase III type 1 promoter sequence-specific DNA binding"/>
    <property type="evidence" value="ECO:0007669"/>
    <property type="project" value="TreeGrafter"/>
</dbReference>
<feature type="compositionally biased region" description="Polar residues" evidence="5">
    <location>
        <begin position="1"/>
        <end position="19"/>
    </location>
</feature>
<protein>
    <recommendedName>
        <fullName evidence="10">Transcription factor IIIC subunit 5 HTH domain-containing protein</fullName>
    </recommendedName>
</protein>
<dbReference type="FunFam" id="3.30.200.160:FF:000002">
    <property type="entry name" value="Transcription factor IIIC, subunit 5"/>
    <property type="match status" value="1"/>
</dbReference>
<sequence>MFSRRPSTTSRPGQPSDPSQFRDLFRSVTATSGEIWRETMRIIETGTVSGNLSSKETFVVHYPGYPSSTSRALETLGGIPGITTARESTSNKLELHFRPEDPYAHPAWGERRPCNGFLLRIYKEDVKRGSSLPETHPALAPSDACPALCADIVARVSESYCFDGMVDYQHVIPIHADVAQQRKRKGMEVKPLAGNDDLMDMADEDVMMLLPQFFAPKDMPDNLVLKLPGTSGPKKKEEAPTQNLCEGDIGPVFAIDFSVKDILFSIPKVLNWEDFIVPSSDQWQWQVAVSALFDERPVWTRDSLVQRLLDKGLKCTHHMLNRFLLRAAYYFSGGPFLRFWIKRGYDPRKDPESRVYQRMEFRVPPELRGYCDANASNKSKRSWEDICAFKVFPFKCQTFLQLFELEDEYIQREIRKPPKQTTCNYKTGWFSEALLDNLRLRVAVRFVSVFPGPGFEDVFKSIQDEFERSEKTRIQKDSRTSCKPDQLEKTKGGKDLKKHKNTNKEKEVSADEDAEDVDEEYEELDVAADDDDEISLSSHGYGEMENNNSRTYLQGLFDRFPSSKPALDGTDSDGEYQIYEQESNALDDDDDEDDGDDDDDDDE</sequence>
<feature type="region of interest" description="Disordered" evidence="5">
    <location>
        <begin position="470"/>
        <end position="548"/>
    </location>
</feature>
<dbReference type="InterPro" id="IPR019136">
    <property type="entry name" value="TF_IIIC_su-5_HTH"/>
</dbReference>
<dbReference type="Pfam" id="PF17682">
    <property type="entry name" value="Tau95_N"/>
    <property type="match status" value="1"/>
</dbReference>
<dbReference type="GO" id="GO:0005634">
    <property type="term" value="C:nucleus"/>
    <property type="evidence" value="ECO:0007669"/>
    <property type="project" value="UniProtKB-SubCell"/>
</dbReference>
<comment type="subcellular location">
    <subcellularLocation>
        <location evidence="1">Nucleus</location>
    </subcellularLocation>
</comment>
<keyword evidence="3" id="KW-0804">Transcription</keyword>
<dbReference type="GO" id="GO:0001003">
    <property type="term" value="F:RNA polymerase III type 2 promoter sequence-specific DNA binding"/>
    <property type="evidence" value="ECO:0007669"/>
    <property type="project" value="TreeGrafter"/>
</dbReference>
<comment type="caution">
    <text evidence="8">The sequence shown here is derived from an EMBL/GenBank/DDBJ whole genome shotgun (WGS) entry which is preliminary data.</text>
</comment>
<evidence type="ECO:0000256" key="5">
    <source>
        <dbReference type="SAM" id="MobiDB-lite"/>
    </source>
</evidence>
<evidence type="ECO:0008006" key="10">
    <source>
        <dbReference type="Google" id="ProtNLM"/>
    </source>
</evidence>
<feature type="region of interest" description="Disordered" evidence="5">
    <location>
        <begin position="1"/>
        <end position="21"/>
    </location>
</feature>
<evidence type="ECO:0000256" key="4">
    <source>
        <dbReference type="ARBA" id="ARBA00023242"/>
    </source>
</evidence>
<dbReference type="Pfam" id="PF09734">
    <property type="entry name" value="Tau95"/>
    <property type="match status" value="1"/>
</dbReference>
<dbReference type="InterPro" id="IPR040454">
    <property type="entry name" value="TF_IIIC_Tfc1/Sfc1"/>
</dbReference>
<dbReference type="GO" id="GO:0006384">
    <property type="term" value="P:transcription initiation at RNA polymerase III promoter"/>
    <property type="evidence" value="ECO:0007669"/>
    <property type="project" value="InterPro"/>
</dbReference>
<dbReference type="InterPro" id="IPR042536">
    <property type="entry name" value="TFIIIC_tauA_Sfc1"/>
</dbReference>
<gene>
    <name evidence="8" type="ORF">F2Q68_00012347</name>
</gene>
<evidence type="ECO:0000259" key="7">
    <source>
        <dbReference type="Pfam" id="PF17682"/>
    </source>
</evidence>
<proteinExistence type="predicted"/>
<organism evidence="8 9">
    <name type="scientific">Brassica cretica</name>
    <name type="common">Mustard</name>
    <dbReference type="NCBI Taxonomy" id="69181"/>
    <lineage>
        <taxon>Eukaryota</taxon>
        <taxon>Viridiplantae</taxon>
        <taxon>Streptophyta</taxon>
        <taxon>Embryophyta</taxon>
        <taxon>Tracheophyta</taxon>
        <taxon>Spermatophyta</taxon>
        <taxon>Magnoliopsida</taxon>
        <taxon>eudicotyledons</taxon>
        <taxon>Gunneridae</taxon>
        <taxon>Pentapetalae</taxon>
        <taxon>rosids</taxon>
        <taxon>malvids</taxon>
        <taxon>Brassicales</taxon>
        <taxon>Brassicaceae</taxon>
        <taxon>Brassiceae</taxon>
        <taxon>Brassica</taxon>
    </lineage>
</organism>
<feature type="domain" description="Transcription factor IIIC subunit Tfc1/Sfc1 triple barrel" evidence="7">
    <location>
        <begin position="59"/>
        <end position="170"/>
    </location>
</feature>
<dbReference type="Proteomes" id="UP000712281">
    <property type="component" value="Unassembled WGS sequence"/>
</dbReference>
<name>A0A8S9KVJ7_BRACR</name>
<evidence type="ECO:0000256" key="1">
    <source>
        <dbReference type="ARBA" id="ARBA00004123"/>
    </source>
</evidence>
<evidence type="ECO:0000256" key="3">
    <source>
        <dbReference type="ARBA" id="ARBA00023163"/>
    </source>
</evidence>
<reference evidence="8" key="1">
    <citation type="submission" date="2019-12" db="EMBL/GenBank/DDBJ databases">
        <title>Genome sequencing and annotation of Brassica cretica.</title>
        <authorList>
            <person name="Studholme D.J."/>
            <person name="Sarris P.F."/>
        </authorList>
    </citation>
    <scope>NUCLEOTIDE SEQUENCE</scope>
    <source>
        <strain evidence="8">PFS-001/15</strain>
        <tissue evidence="8">Leaf</tissue>
    </source>
</reference>
<dbReference type="InterPro" id="IPR041499">
    <property type="entry name" value="Tfc1/Sfc1_N"/>
</dbReference>
<dbReference type="AlphaFoldDB" id="A0A8S9KVJ7"/>
<accession>A0A8S9KVJ7</accession>
<dbReference type="Gene3D" id="3.30.200.160">
    <property type="entry name" value="TFIIIC, subcomplex tauA, subunit Sfc1, barrel domain"/>
    <property type="match status" value="1"/>
</dbReference>
<feature type="region of interest" description="Disordered" evidence="5">
    <location>
        <begin position="580"/>
        <end position="603"/>
    </location>
</feature>
<keyword evidence="2" id="KW-0238">DNA-binding</keyword>
<keyword evidence="4" id="KW-0539">Nucleus</keyword>
<evidence type="ECO:0000259" key="6">
    <source>
        <dbReference type="Pfam" id="PF09734"/>
    </source>
</evidence>
<evidence type="ECO:0000313" key="9">
    <source>
        <dbReference type="Proteomes" id="UP000712281"/>
    </source>
</evidence>
<feature type="compositionally biased region" description="Acidic residues" evidence="5">
    <location>
        <begin position="585"/>
        <end position="603"/>
    </location>
</feature>
<evidence type="ECO:0000256" key="2">
    <source>
        <dbReference type="ARBA" id="ARBA00023125"/>
    </source>
</evidence>
<dbReference type="EMBL" id="QGKW02000717">
    <property type="protein sequence ID" value="KAF2597303.1"/>
    <property type="molecule type" value="Genomic_DNA"/>
</dbReference>
<dbReference type="PANTHER" id="PTHR13230">
    <property type="entry name" value="GENERAL TRANSCRIPTION FACTOR IIIC, POLYPEPTIDE 5"/>
    <property type="match status" value="1"/>
</dbReference>
<feature type="domain" description="Transcription factor IIIC subunit 5 HTH" evidence="6">
    <location>
        <begin position="209"/>
        <end position="362"/>
    </location>
</feature>
<dbReference type="PANTHER" id="PTHR13230:SF5">
    <property type="entry name" value="GENERAL TRANSCRIPTION FACTOR 3C POLYPEPTIDE 5"/>
    <property type="match status" value="1"/>
</dbReference>
<dbReference type="GO" id="GO:0000127">
    <property type="term" value="C:transcription factor TFIIIC complex"/>
    <property type="evidence" value="ECO:0007669"/>
    <property type="project" value="InterPro"/>
</dbReference>